<protein>
    <submittedName>
        <fullName evidence="3">Hypothetical_protein</fullName>
    </submittedName>
</protein>
<feature type="compositionally biased region" description="Basic residues" evidence="1">
    <location>
        <begin position="196"/>
        <end position="205"/>
    </location>
</feature>
<gene>
    <name evidence="2" type="ORF">HINF_LOCUS19576</name>
    <name evidence="3" type="ORF">HINF_LOCUS30965</name>
</gene>
<evidence type="ECO:0000313" key="3">
    <source>
        <dbReference type="EMBL" id="CAL6026684.1"/>
    </source>
</evidence>
<keyword evidence="4" id="KW-1185">Reference proteome</keyword>
<reference evidence="2" key="1">
    <citation type="submission" date="2023-06" db="EMBL/GenBank/DDBJ databases">
        <authorList>
            <person name="Kurt Z."/>
        </authorList>
    </citation>
    <scope>NUCLEOTIDE SEQUENCE</scope>
</reference>
<comment type="caution">
    <text evidence="2">The sequence shown here is derived from an EMBL/GenBank/DDBJ whole genome shotgun (WGS) entry which is preliminary data.</text>
</comment>
<sequence length="205" mass="23011">MFNKNDNFAQQDQTLSIPDLTRKLNKSEPTEIQIQAVVQLRGQVLKTNLQSILDSSMNLKLDTDADDELSLQLVDEKVKLYLKMLKLTAIPFQIEQINILFTESLLCKELTMTITLTSLQFISEFIDKTQSISKGGLGLGVPGSKQRRGPRVLPDAFGQPYRAWRPSTSRGSPPLQRSIPQRGPRSFPPCSETKYRGGKSNKKGM</sequence>
<dbReference type="Proteomes" id="UP001642409">
    <property type="component" value="Unassembled WGS sequence"/>
</dbReference>
<feature type="region of interest" description="Disordered" evidence="1">
    <location>
        <begin position="137"/>
        <end position="205"/>
    </location>
</feature>
<organism evidence="2">
    <name type="scientific">Hexamita inflata</name>
    <dbReference type="NCBI Taxonomy" id="28002"/>
    <lineage>
        <taxon>Eukaryota</taxon>
        <taxon>Metamonada</taxon>
        <taxon>Diplomonadida</taxon>
        <taxon>Hexamitidae</taxon>
        <taxon>Hexamitinae</taxon>
        <taxon>Hexamita</taxon>
    </lineage>
</organism>
<evidence type="ECO:0000256" key="1">
    <source>
        <dbReference type="SAM" id="MobiDB-lite"/>
    </source>
</evidence>
<reference evidence="3 4" key="2">
    <citation type="submission" date="2024-07" db="EMBL/GenBank/DDBJ databases">
        <authorList>
            <person name="Akdeniz Z."/>
        </authorList>
    </citation>
    <scope>NUCLEOTIDE SEQUENCE [LARGE SCALE GENOMIC DNA]</scope>
</reference>
<dbReference type="EMBL" id="CATOUU010000499">
    <property type="protein sequence ID" value="CAI9931931.1"/>
    <property type="molecule type" value="Genomic_DNA"/>
</dbReference>
<proteinExistence type="predicted"/>
<dbReference type="EMBL" id="CAXDID020000102">
    <property type="protein sequence ID" value="CAL6026684.1"/>
    <property type="molecule type" value="Genomic_DNA"/>
</dbReference>
<dbReference type="AlphaFoldDB" id="A0AA86TXD3"/>
<name>A0AA86TXD3_9EUKA</name>
<evidence type="ECO:0000313" key="2">
    <source>
        <dbReference type="EMBL" id="CAI9931931.1"/>
    </source>
</evidence>
<accession>A0AA86TXD3</accession>
<evidence type="ECO:0000313" key="4">
    <source>
        <dbReference type="Proteomes" id="UP001642409"/>
    </source>
</evidence>